<dbReference type="GO" id="GO:0005777">
    <property type="term" value="C:peroxisome"/>
    <property type="evidence" value="ECO:0007669"/>
    <property type="project" value="UniProtKB-SubCell"/>
</dbReference>
<evidence type="ECO:0000259" key="12">
    <source>
        <dbReference type="SMART" id="SM00822"/>
    </source>
</evidence>
<dbReference type="SUPFAM" id="SSF51735">
    <property type="entry name" value="NAD(P)-binding Rossmann-fold domains"/>
    <property type="match status" value="1"/>
</dbReference>
<evidence type="ECO:0000256" key="9">
    <source>
        <dbReference type="ARBA" id="ARBA00023239"/>
    </source>
</evidence>
<dbReference type="EMBL" id="CACVKT020007992">
    <property type="protein sequence ID" value="CAC5412242.1"/>
    <property type="molecule type" value="Genomic_DNA"/>
</dbReference>
<keyword evidence="14" id="KW-1185">Reference proteome</keyword>
<dbReference type="Pfam" id="PF01575">
    <property type="entry name" value="MaoC_dehydratas"/>
    <property type="match status" value="1"/>
</dbReference>
<dbReference type="Gene3D" id="3.30.1050.10">
    <property type="entry name" value="SCP2 sterol-binding domain"/>
    <property type="match status" value="1"/>
</dbReference>
<dbReference type="PANTHER" id="PTHR45024:SF2">
    <property type="entry name" value="SCP2 DOMAIN-CONTAINING PROTEIN"/>
    <property type="match status" value="1"/>
</dbReference>
<dbReference type="InterPro" id="IPR003033">
    <property type="entry name" value="SCP2_sterol-bd_dom"/>
</dbReference>
<dbReference type="CDD" id="cd03448">
    <property type="entry name" value="HDE_HSD"/>
    <property type="match status" value="1"/>
</dbReference>
<evidence type="ECO:0000256" key="5">
    <source>
        <dbReference type="ARBA" id="ARBA00023002"/>
    </source>
</evidence>
<comment type="similarity">
    <text evidence="3">Belongs to the short-chain dehydrogenases/reductases (SDR) family.</text>
</comment>
<dbReference type="Pfam" id="PF00106">
    <property type="entry name" value="adh_short"/>
    <property type="match status" value="1"/>
</dbReference>
<evidence type="ECO:0000256" key="3">
    <source>
        <dbReference type="ARBA" id="ARBA00006484"/>
    </source>
</evidence>
<dbReference type="UniPathway" id="UPA00659"/>
<dbReference type="InterPro" id="IPR036291">
    <property type="entry name" value="NAD(P)-bd_dom_sf"/>
</dbReference>
<dbReference type="SMART" id="SM00822">
    <property type="entry name" value="PKS_KR"/>
    <property type="match status" value="1"/>
</dbReference>
<evidence type="ECO:0000256" key="2">
    <source>
        <dbReference type="ARBA" id="ARBA00005005"/>
    </source>
</evidence>
<evidence type="ECO:0000256" key="11">
    <source>
        <dbReference type="SAM" id="MobiDB-lite"/>
    </source>
</evidence>
<dbReference type="PROSITE" id="PS00061">
    <property type="entry name" value="ADH_SHORT"/>
    <property type="match status" value="1"/>
</dbReference>
<dbReference type="GO" id="GO:0018812">
    <property type="term" value="F:3-hydroxyacyl-CoA dehydratase activity"/>
    <property type="evidence" value="ECO:0007669"/>
    <property type="project" value="UniProtKB-ARBA"/>
</dbReference>
<dbReference type="Gene3D" id="3.10.129.10">
    <property type="entry name" value="Hotdog Thioesterase"/>
    <property type="match status" value="2"/>
</dbReference>
<keyword evidence="9 13" id="KW-0456">Lyase</keyword>
<dbReference type="InterPro" id="IPR002347">
    <property type="entry name" value="SDR_fam"/>
</dbReference>
<dbReference type="AlphaFoldDB" id="A0A6J8DWU8"/>
<keyword evidence="6" id="KW-0443">Lipid metabolism</keyword>
<dbReference type="InterPro" id="IPR057326">
    <property type="entry name" value="KR_dom"/>
</dbReference>
<sequence>MAAPMRYDGKVALITGAGNGIGRDYALAFAARGASVVVNDLGGDMKGGGRGTMAADKVVEEIRAKGGKAVPNYDSVEEGEKLVQTALENFGRIDIVVNNAGILRDRSFARISDQDWDLIHRVHLRGSFQVTRAAWPHMKKNKYGRVIMVTSAAGIYGNFGQANYTAAKLGVHGMANTLAIEGRKDNIKVNTVAPMAGSRLTETVMPPDVANTLKPEYVAPLVLYLTHDSCEESGSLFEVGGGWIGKLRWERTVGAICRTKDTPMTPEDVRENWDKISDFTNSTHPTTTADSTAHMLQVVQTVESGGSKKQRSTSSRGIDPELAINQKMKPRTFSFTNKEVILYALGIGVSTQQENYLKFLFELSDDFCVIPSFAVIPASSAMGDGLFGGVPGLNVDPTKILHGEQYTELYKPFPTSGTLTSRGKIVDVLDKGSGAVIIMDVETFDDKKEKVAYNQFSTFVVGAGKFGGKRSSDKARNTANPPSRAPDASMSEKTSIDQAALYRLSGDRNPLHIDPSFAAMGGFDKPILHGLCSYGYATRHVMKQYCDNDVSKIKAIKVRFAKPVLPGQTLQTDMWKEGSRVFFQCKVVETGNVSLSGAYIDLNGGTTQQVSSQPSGPTLKSDALFAQIQAGAKSNPGMAKKINAVFLFDILKDGKSAAKWTVDMKSESGEIYRDVPKNKKADCTMIIEDDNMVNMASGKLNGQQAFMTGKLKIKGNIMLAQKLGELFEGVQSKLYLKCSYSEKIKLTKLNGWVHIEEGNIAKDKIFTCLKSTERDFGKLS</sequence>
<organism evidence="13 14">
    <name type="scientific">Mytilus coruscus</name>
    <name type="common">Sea mussel</name>
    <dbReference type="NCBI Taxonomy" id="42192"/>
    <lineage>
        <taxon>Eukaryota</taxon>
        <taxon>Metazoa</taxon>
        <taxon>Spiralia</taxon>
        <taxon>Lophotrochozoa</taxon>
        <taxon>Mollusca</taxon>
        <taxon>Bivalvia</taxon>
        <taxon>Autobranchia</taxon>
        <taxon>Pteriomorphia</taxon>
        <taxon>Mytilida</taxon>
        <taxon>Mytiloidea</taxon>
        <taxon>Mytilidae</taxon>
        <taxon>Mytilinae</taxon>
        <taxon>Mytilus</taxon>
    </lineage>
</organism>
<dbReference type="Gene3D" id="3.40.50.720">
    <property type="entry name" value="NAD(P)-binding Rossmann-like Domain"/>
    <property type="match status" value="1"/>
</dbReference>
<feature type="domain" description="Ketoreductase" evidence="12">
    <location>
        <begin position="10"/>
        <end position="203"/>
    </location>
</feature>
<evidence type="ECO:0000256" key="6">
    <source>
        <dbReference type="ARBA" id="ARBA00023098"/>
    </source>
</evidence>
<evidence type="ECO:0000313" key="14">
    <source>
        <dbReference type="Proteomes" id="UP000507470"/>
    </source>
</evidence>
<dbReference type="InterPro" id="IPR020904">
    <property type="entry name" value="Sc_DH/Rdtase_CS"/>
</dbReference>
<name>A0A6J8DWU8_MYTCO</name>
<dbReference type="Gene3D" id="1.10.287.4290">
    <property type="match status" value="1"/>
</dbReference>
<dbReference type="OrthoDB" id="3592703at2759"/>
<dbReference type="Pfam" id="PF22622">
    <property type="entry name" value="MFE-2_hydrat-2_N"/>
    <property type="match status" value="1"/>
</dbReference>
<dbReference type="PANTHER" id="PTHR45024">
    <property type="entry name" value="DEHYDROGENASES, SHORT CHAIN"/>
    <property type="match status" value="1"/>
</dbReference>
<dbReference type="InterPro" id="IPR029069">
    <property type="entry name" value="HotDog_dom_sf"/>
</dbReference>
<evidence type="ECO:0000256" key="8">
    <source>
        <dbReference type="ARBA" id="ARBA00023235"/>
    </source>
</evidence>
<dbReference type="SUPFAM" id="SSF54637">
    <property type="entry name" value="Thioesterase/thiol ester dehydrase-isomerase"/>
    <property type="match status" value="2"/>
</dbReference>
<feature type="region of interest" description="Disordered" evidence="11">
    <location>
        <begin position="302"/>
        <end position="321"/>
    </location>
</feature>
<keyword evidence="7" id="KW-0576">Peroxisome</keyword>
<dbReference type="FunFam" id="3.40.50.720:FF:000185">
    <property type="entry name" value="peroxisomal multifunctional enzyme type 2"/>
    <property type="match status" value="1"/>
</dbReference>
<feature type="region of interest" description="Disordered" evidence="11">
    <location>
        <begin position="467"/>
        <end position="493"/>
    </location>
</feature>
<evidence type="ECO:0000256" key="7">
    <source>
        <dbReference type="ARBA" id="ARBA00023140"/>
    </source>
</evidence>
<dbReference type="GO" id="GO:0016491">
    <property type="term" value="F:oxidoreductase activity"/>
    <property type="evidence" value="ECO:0007669"/>
    <property type="project" value="UniProtKB-KW"/>
</dbReference>
<keyword evidence="5 13" id="KW-0560">Oxidoreductase</keyword>
<evidence type="ECO:0000256" key="4">
    <source>
        <dbReference type="ARBA" id="ARBA00022832"/>
    </source>
</evidence>
<accession>A0A6J8DWU8</accession>
<keyword evidence="4" id="KW-0276">Fatty acid metabolism</keyword>
<comment type="subcellular location">
    <subcellularLocation>
        <location evidence="1">Peroxisome</location>
    </subcellularLocation>
</comment>
<dbReference type="InterPro" id="IPR036527">
    <property type="entry name" value="SCP2_sterol-bd_dom_sf"/>
</dbReference>
<dbReference type="FunFam" id="3.10.129.10:FF:000013">
    <property type="entry name" value="Peroxisomal multifunctional enzyme type 2"/>
    <property type="match status" value="1"/>
</dbReference>
<proteinExistence type="inferred from homology"/>
<dbReference type="SUPFAM" id="SSF55718">
    <property type="entry name" value="SCP-like"/>
    <property type="match status" value="1"/>
</dbReference>
<dbReference type="InterPro" id="IPR051687">
    <property type="entry name" value="Peroxisomal_Beta-Oxidation"/>
</dbReference>
<dbReference type="GO" id="GO:0006635">
    <property type="term" value="P:fatty acid beta-oxidation"/>
    <property type="evidence" value="ECO:0007669"/>
    <property type="project" value="UniProtKB-UniPathway"/>
</dbReference>
<dbReference type="PRINTS" id="PR00081">
    <property type="entry name" value="GDHRDH"/>
</dbReference>
<dbReference type="Pfam" id="PF02036">
    <property type="entry name" value="SCP2"/>
    <property type="match status" value="1"/>
</dbReference>
<dbReference type="CDD" id="cd05353">
    <property type="entry name" value="hydroxyacyl-CoA-like_DH_SDR_c-like"/>
    <property type="match status" value="1"/>
</dbReference>
<evidence type="ECO:0000313" key="13">
    <source>
        <dbReference type="EMBL" id="CAC5412242.1"/>
    </source>
</evidence>
<dbReference type="PRINTS" id="PR00080">
    <property type="entry name" value="SDRFAMILY"/>
</dbReference>
<dbReference type="Proteomes" id="UP000507470">
    <property type="component" value="Unassembled WGS sequence"/>
</dbReference>
<comment type="pathway">
    <text evidence="2">Lipid metabolism; fatty acid beta-oxidation.</text>
</comment>
<dbReference type="InterPro" id="IPR002539">
    <property type="entry name" value="MaoC-like_dom"/>
</dbReference>
<reference evidence="13 14" key="1">
    <citation type="submission" date="2020-06" db="EMBL/GenBank/DDBJ databases">
        <authorList>
            <person name="Li R."/>
            <person name="Bekaert M."/>
        </authorList>
    </citation>
    <scope>NUCLEOTIDE SEQUENCE [LARGE SCALE GENOMIC DNA]</scope>
    <source>
        <strain evidence="14">wild</strain>
    </source>
</reference>
<evidence type="ECO:0000256" key="1">
    <source>
        <dbReference type="ARBA" id="ARBA00004275"/>
    </source>
</evidence>
<keyword evidence="8" id="KW-0413">Isomerase</keyword>
<gene>
    <name evidence="13" type="ORF">MCOR_45242</name>
</gene>
<evidence type="ECO:0000256" key="10">
    <source>
        <dbReference type="ARBA" id="ARBA00073497"/>
    </source>
</evidence>
<protein>
    <recommendedName>
        <fullName evidence="10">Peroxisomal multifunctional enzyme type 2</fullName>
    </recommendedName>
</protein>
<dbReference type="InterPro" id="IPR054357">
    <property type="entry name" value="MFE-2_N"/>
</dbReference>
<dbReference type="GO" id="GO:0016853">
    <property type="term" value="F:isomerase activity"/>
    <property type="evidence" value="ECO:0007669"/>
    <property type="project" value="UniProtKB-KW"/>
</dbReference>